<feature type="transmembrane region" description="Helical" evidence="3">
    <location>
        <begin position="6"/>
        <end position="26"/>
    </location>
</feature>
<evidence type="ECO:0000313" key="6">
    <source>
        <dbReference type="Proteomes" id="UP000198367"/>
    </source>
</evidence>
<dbReference type="PANTHER" id="PTHR45138">
    <property type="entry name" value="REGULATORY COMPONENTS OF SENSORY TRANSDUCTION SYSTEM"/>
    <property type="match status" value="1"/>
</dbReference>
<feature type="domain" description="GGDEF" evidence="4">
    <location>
        <begin position="256"/>
        <end position="388"/>
    </location>
</feature>
<dbReference type="SUPFAM" id="SSF55073">
    <property type="entry name" value="Nucleotide cyclase"/>
    <property type="match status" value="1"/>
</dbReference>
<dbReference type="Gene3D" id="3.30.70.270">
    <property type="match status" value="1"/>
</dbReference>
<dbReference type="CDD" id="cd01949">
    <property type="entry name" value="GGDEF"/>
    <property type="match status" value="1"/>
</dbReference>
<dbReference type="GO" id="GO:0052621">
    <property type="term" value="F:diguanylate cyclase activity"/>
    <property type="evidence" value="ECO:0007669"/>
    <property type="project" value="UniProtKB-EC"/>
</dbReference>
<feature type="transmembrane region" description="Helical" evidence="3">
    <location>
        <begin position="120"/>
        <end position="136"/>
    </location>
</feature>
<sequence length="391" mass="43958">MDPQALLLIKFICLLTGTAAIAWGLIAQPLKIAPLASMRFSLANLFVLFGIILNTQRTESNSYLYWFCSDIIILLGFIMLRWGTQYLFRLKHSTQFDLTILTITAVLMLTVPPSSHSEPVLAMLFSANAALTFVMLTRDNFIAIKPDAGSKVATAMVLPLVAMVIIFTLRFLIALLSSNENHVFIAIYREEATPVLWFYVVLALIINIVMIGNAITRLVSKIRVLAERDQLTGLWNRRAMQKRLTVIHQRWQKNAEPYSLILLDLDHFKQINDQYGHAVGDLALLTAARLFSTVLREHDVLCRQGGEEFLVLLPATSASAARTVADKLHRVLRENPLQCQGQEIQLYASIGYATIYRGCEPDKLLIEADHAMYRAKSEGRDRICQALTPQA</sequence>
<dbReference type="Proteomes" id="UP000198367">
    <property type="component" value="Chromosome"/>
</dbReference>
<dbReference type="GO" id="GO:0005886">
    <property type="term" value="C:plasma membrane"/>
    <property type="evidence" value="ECO:0007669"/>
    <property type="project" value="TreeGrafter"/>
</dbReference>
<evidence type="ECO:0000256" key="1">
    <source>
        <dbReference type="ARBA" id="ARBA00001946"/>
    </source>
</evidence>
<keyword evidence="3" id="KW-0812">Transmembrane</keyword>
<dbReference type="AlphaFoldDB" id="A0A220URP6"/>
<feature type="transmembrane region" description="Helical" evidence="3">
    <location>
        <begin position="63"/>
        <end position="84"/>
    </location>
</feature>
<feature type="transmembrane region" description="Helical" evidence="3">
    <location>
        <begin position="96"/>
        <end position="114"/>
    </location>
</feature>
<keyword evidence="6" id="KW-1185">Reference proteome</keyword>
<accession>A0A220URP6</accession>
<name>A0A220URP6_9GAMM</name>
<keyword evidence="3" id="KW-1133">Transmembrane helix</keyword>
<dbReference type="NCBIfam" id="TIGR00254">
    <property type="entry name" value="GGDEF"/>
    <property type="match status" value="1"/>
</dbReference>
<dbReference type="InterPro" id="IPR043128">
    <property type="entry name" value="Rev_trsase/Diguanyl_cyclase"/>
</dbReference>
<dbReference type="GO" id="GO:1902201">
    <property type="term" value="P:negative regulation of bacterial-type flagellum-dependent cell motility"/>
    <property type="evidence" value="ECO:0007669"/>
    <property type="project" value="TreeGrafter"/>
</dbReference>
<dbReference type="EMBL" id="CP022358">
    <property type="protein sequence ID" value="ASK70864.1"/>
    <property type="molecule type" value="Genomic_DNA"/>
</dbReference>
<feature type="transmembrane region" description="Helical" evidence="3">
    <location>
        <begin position="196"/>
        <end position="215"/>
    </location>
</feature>
<feature type="transmembrane region" description="Helical" evidence="3">
    <location>
        <begin position="157"/>
        <end position="176"/>
    </location>
</feature>
<dbReference type="KEGG" id="sbj:CF168_19420"/>
<proteinExistence type="predicted"/>
<reference evidence="5 6" key="1">
    <citation type="submission" date="2017-07" db="EMBL/GenBank/DDBJ databases">
        <title>Phenotypical and genomic characterization of a clinical isolate of Shewanella bicestrii sp. nov. producing an extended-spectrum beta-lactamase and a new oxacillinase variant.</title>
        <authorList>
            <person name="Jousset A.B."/>
            <person name="Bonnin R.A."/>
            <person name="Girlich D."/>
            <person name="Dabos L."/>
            <person name="Potron A."/>
            <person name="Dortet L."/>
            <person name="Glaser P."/>
            <person name="Naas T."/>
        </authorList>
    </citation>
    <scope>NUCLEOTIDE SEQUENCE [LARGE SCALE GENOMIC DNA]</scope>
    <source>
        <strain evidence="5 6">JAB-1</strain>
    </source>
</reference>
<gene>
    <name evidence="5" type="ORF">CF168_19420</name>
</gene>
<evidence type="ECO:0000313" key="5">
    <source>
        <dbReference type="EMBL" id="ASK70864.1"/>
    </source>
</evidence>
<feature type="transmembrane region" description="Helical" evidence="3">
    <location>
        <begin position="38"/>
        <end position="57"/>
    </location>
</feature>
<dbReference type="EC" id="2.7.7.65" evidence="2"/>
<evidence type="ECO:0000256" key="2">
    <source>
        <dbReference type="ARBA" id="ARBA00012528"/>
    </source>
</evidence>
<evidence type="ECO:0000259" key="4">
    <source>
        <dbReference type="PROSITE" id="PS50887"/>
    </source>
</evidence>
<organism evidence="5 6">
    <name type="scientific">Shewanella bicestrii</name>
    <dbReference type="NCBI Taxonomy" id="2018305"/>
    <lineage>
        <taxon>Bacteria</taxon>
        <taxon>Pseudomonadati</taxon>
        <taxon>Pseudomonadota</taxon>
        <taxon>Gammaproteobacteria</taxon>
        <taxon>Alteromonadales</taxon>
        <taxon>Shewanellaceae</taxon>
        <taxon>Shewanella</taxon>
    </lineage>
</organism>
<dbReference type="InterPro" id="IPR000160">
    <property type="entry name" value="GGDEF_dom"/>
</dbReference>
<evidence type="ECO:0000256" key="3">
    <source>
        <dbReference type="SAM" id="Phobius"/>
    </source>
</evidence>
<dbReference type="RefSeq" id="WP_089068704.1">
    <property type="nucleotide sequence ID" value="NZ_CP022358.1"/>
</dbReference>
<dbReference type="InterPro" id="IPR050469">
    <property type="entry name" value="Diguanylate_Cyclase"/>
</dbReference>
<comment type="cofactor">
    <cofactor evidence="1">
        <name>Mg(2+)</name>
        <dbReference type="ChEBI" id="CHEBI:18420"/>
    </cofactor>
</comment>
<dbReference type="GO" id="GO:0043709">
    <property type="term" value="P:cell adhesion involved in single-species biofilm formation"/>
    <property type="evidence" value="ECO:0007669"/>
    <property type="project" value="TreeGrafter"/>
</dbReference>
<dbReference type="Pfam" id="PF00990">
    <property type="entry name" value="GGDEF"/>
    <property type="match status" value="1"/>
</dbReference>
<dbReference type="InterPro" id="IPR029787">
    <property type="entry name" value="Nucleotide_cyclase"/>
</dbReference>
<keyword evidence="3" id="KW-0472">Membrane</keyword>
<dbReference type="SMART" id="SM00267">
    <property type="entry name" value="GGDEF"/>
    <property type="match status" value="1"/>
</dbReference>
<dbReference type="PROSITE" id="PS50887">
    <property type="entry name" value="GGDEF"/>
    <property type="match status" value="1"/>
</dbReference>
<dbReference type="FunFam" id="3.30.70.270:FF:000001">
    <property type="entry name" value="Diguanylate cyclase domain protein"/>
    <property type="match status" value="1"/>
</dbReference>
<dbReference type="PANTHER" id="PTHR45138:SF24">
    <property type="entry name" value="DIGUANYLATE CYCLASE DGCC-RELATED"/>
    <property type="match status" value="1"/>
</dbReference>
<protein>
    <recommendedName>
        <fullName evidence="2">diguanylate cyclase</fullName>
        <ecNumber evidence="2">2.7.7.65</ecNumber>
    </recommendedName>
</protein>